<dbReference type="EMBL" id="JANPWB010000004">
    <property type="protein sequence ID" value="KAJ1193102.1"/>
    <property type="molecule type" value="Genomic_DNA"/>
</dbReference>
<evidence type="ECO:0000313" key="1">
    <source>
        <dbReference type="EMBL" id="KAJ1193102.1"/>
    </source>
</evidence>
<dbReference type="CDD" id="cd09275">
    <property type="entry name" value="RNase_HI_RT_DIRS1"/>
    <property type="match status" value="1"/>
</dbReference>
<dbReference type="Proteomes" id="UP001066276">
    <property type="component" value="Chromosome 2_2"/>
</dbReference>
<protein>
    <submittedName>
        <fullName evidence="1">Uncharacterized protein</fullName>
    </submittedName>
</protein>
<gene>
    <name evidence="1" type="ORF">NDU88_002407</name>
</gene>
<accession>A0AAV7UVH9</accession>
<dbReference type="AlphaFoldDB" id="A0AAV7UVH9"/>
<proteinExistence type="predicted"/>
<reference evidence="1" key="1">
    <citation type="journal article" date="2022" name="bioRxiv">
        <title>Sequencing and chromosome-scale assembly of the giantPleurodeles waltlgenome.</title>
        <authorList>
            <person name="Brown T."/>
            <person name="Elewa A."/>
            <person name="Iarovenko S."/>
            <person name="Subramanian E."/>
            <person name="Araus A.J."/>
            <person name="Petzold A."/>
            <person name="Susuki M."/>
            <person name="Suzuki K.-i.T."/>
            <person name="Hayashi T."/>
            <person name="Toyoda A."/>
            <person name="Oliveira C."/>
            <person name="Osipova E."/>
            <person name="Leigh N.D."/>
            <person name="Simon A."/>
            <person name="Yun M.H."/>
        </authorList>
    </citation>
    <scope>NUCLEOTIDE SEQUENCE</scope>
    <source>
        <strain evidence="1">20211129_DDA</strain>
        <tissue evidence="1">Liver</tissue>
    </source>
</reference>
<organism evidence="1 2">
    <name type="scientific">Pleurodeles waltl</name>
    <name type="common">Iberian ribbed newt</name>
    <dbReference type="NCBI Taxonomy" id="8319"/>
    <lineage>
        <taxon>Eukaryota</taxon>
        <taxon>Metazoa</taxon>
        <taxon>Chordata</taxon>
        <taxon>Craniata</taxon>
        <taxon>Vertebrata</taxon>
        <taxon>Euteleostomi</taxon>
        <taxon>Amphibia</taxon>
        <taxon>Batrachia</taxon>
        <taxon>Caudata</taxon>
        <taxon>Salamandroidea</taxon>
        <taxon>Salamandridae</taxon>
        <taxon>Pleurodelinae</taxon>
        <taxon>Pleurodeles</taxon>
    </lineage>
</organism>
<name>A0AAV7UVH9_PLEWA</name>
<sequence length="293" mass="31719">MAGLLFRIQGPSFQPVLETLGLHKGDAIHCRIPSRQRGTSDHISRRPYHYVSVPSAGIDPSGMGDISPSRLGFHHQQSEVHPGSFPEVGVSGLSCGLRPSPIDPSSLQGLQHKGRVTGAIVQTHGIFEIPSSNGGPSVLVHTGNISRLSPLPCPSVSEDLSSPKGSQLFCPVYPLIRGQDRDPAVTQSYGCLEWESDLWLVSGNRDQSDASCWGARCSSVVTGGRWSREELALHINCLEFLVGSIRICSLSLEKSNCCILLQKDNLSAVRYVNRLGGTRSRLLVEIAKDFESN</sequence>
<keyword evidence="2" id="KW-1185">Reference proteome</keyword>
<comment type="caution">
    <text evidence="1">The sequence shown here is derived from an EMBL/GenBank/DDBJ whole genome shotgun (WGS) entry which is preliminary data.</text>
</comment>
<evidence type="ECO:0000313" key="2">
    <source>
        <dbReference type="Proteomes" id="UP001066276"/>
    </source>
</evidence>